<protein>
    <recommendedName>
        <fullName evidence="4">Circumsporozoite protein</fullName>
    </recommendedName>
</protein>
<evidence type="ECO:0008006" key="4">
    <source>
        <dbReference type="Google" id="ProtNLM"/>
    </source>
</evidence>
<evidence type="ECO:0000256" key="1">
    <source>
        <dbReference type="SAM" id="SignalP"/>
    </source>
</evidence>
<feature type="chain" id="PRO_5046273162" description="Circumsporozoite protein" evidence="1">
    <location>
        <begin position="25"/>
        <end position="66"/>
    </location>
</feature>
<comment type="caution">
    <text evidence="2">The sequence shown here is derived from an EMBL/GenBank/DDBJ whole genome shotgun (WGS) entry which is preliminary data.</text>
</comment>
<keyword evidence="1" id="KW-0732">Signal</keyword>
<name>A0ABT8YD32_9SPHN</name>
<accession>A0ABT8YD32</accession>
<feature type="signal peptide" evidence="1">
    <location>
        <begin position="1"/>
        <end position="24"/>
    </location>
</feature>
<evidence type="ECO:0000313" key="2">
    <source>
        <dbReference type="EMBL" id="MDO6415589.1"/>
    </source>
</evidence>
<reference evidence="2" key="1">
    <citation type="submission" date="2023-07" db="EMBL/GenBank/DDBJ databases">
        <authorList>
            <person name="Kim M."/>
        </authorList>
    </citation>
    <scope>NUCLEOTIDE SEQUENCE</scope>
    <source>
        <strain evidence="2">BIUV-7</strain>
    </source>
</reference>
<dbReference type="Proteomes" id="UP001169764">
    <property type="component" value="Unassembled WGS sequence"/>
</dbReference>
<evidence type="ECO:0000313" key="3">
    <source>
        <dbReference type="Proteomes" id="UP001169764"/>
    </source>
</evidence>
<organism evidence="2 3">
    <name type="scientific">Sphingomonas natans</name>
    <dbReference type="NCBI Taxonomy" id="3063330"/>
    <lineage>
        <taxon>Bacteria</taxon>
        <taxon>Pseudomonadati</taxon>
        <taxon>Pseudomonadota</taxon>
        <taxon>Alphaproteobacteria</taxon>
        <taxon>Sphingomonadales</taxon>
        <taxon>Sphingomonadaceae</taxon>
        <taxon>Sphingomonas</taxon>
    </lineage>
</organism>
<sequence>MKKAISILSLTLAAAGLSACSKSAEQNVTTENLSNSVDVGATDNLGEIAPNASDASGIENVSNATS</sequence>
<keyword evidence="3" id="KW-1185">Reference proteome</keyword>
<dbReference type="EMBL" id="JAUOTP010000006">
    <property type="protein sequence ID" value="MDO6415589.1"/>
    <property type="molecule type" value="Genomic_DNA"/>
</dbReference>
<proteinExistence type="predicted"/>
<gene>
    <name evidence="2" type="ORF">Q4F19_14460</name>
</gene>
<dbReference type="PROSITE" id="PS51257">
    <property type="entry name" value="PROKAR_LIPOPROTEIN"/>
    <property type="match status" value="1"/>
</dbReference>
<dbReference type="RefSeq" id="WP_303543709.1">
    <property type="nucleotide sequence ID" value="NZ_JAUOTP010000006.1"/>
</dbReference>